<comment type="caution">
    <text evidence="14">The sequence shown here is derived from an EMBL/GenBank/DDBJ whole genome shotgun (WGS) entry which is preliminary data.</text>
</comment>
<protein>
    <submittedName>
        <fullName evidence="14">M48 family metalloprotease</fullName>
        <ecNumber evidence="14">3.4.24.-</ecNumber>
    </submittedName>
</protein>
<dbReference type="Proteomes" id="UP000670475">
    <property type="component" value="Unassembled WGS sequence"/>
</dbReference>
<dbReference type="Gene3D" id="3.30.2010.10">
    <property type="entry name" value="Metalloproteases ('zincins'), catalytic domain"/>
    <property type="match status" value="1"/>
</dbReference>
<dbReference type="InterPro" id="IPR050083">
    <property type="entry name" value="HtpX_protease"/>
</dbReference>
<organism evidence="14 15">
    <name type="scientific">Streptomyces montanisoli</name>
    <dbReference type="NCBI Taxonomy" id="2798581"/>
    <lineage>
        <taxon>Bacteria</taxon>
        <taxon>Bacillati</taxon>
        <taxon>Actinomycetota</taxon>
        <taxon>Actinomycetes</taxon>
        <taxon>Kitasatosporales</taxon>
        <taxon>Streptomycetaceae</taxon>
        <taxon>Streptomyces</taxon>
    </lineage>
</organism>
<dbReference type="Pfam" id="PF01435">
    <property type="entry name" value="Peptidase_M48"/>
    <property type="match status" value="1"/>
</dbReference>
<proteinExistence type="inferred from homology"/>
<dbReference type="EMBL" id="JAGIQL010000029">
    <property type="protein sequence ID" value="MBP0457850.1"/>
    <property type="molecule type" value="Genomic_DNA"/>
</dbReference>
<keyword evidence="7 11" id="KW-0862">Zinc</keyword>
<name>A0A940MDA0_9ACTN</name>
<dbReference type="GO" id="GO:0046872">
    <property type="term" value="F:metal ion binding"/>
    <property type="evidence" value="ECO:0007669"/>
    <property type="project" value="UniProtKB-KW"/>
</dbReference>
<dbReference type="GO" id="GO:0004222">
    <property type="term" value="F:metalloendopeptidase activity"/>
    <property type="evidence" value="ECO:0007669"/>
    <property type="project" value="InterPro"/>
</dbReference>
<gene>
    <name evidence="14" type="ORF">JFN87_10105</name>
</gene>
<evidence type="ECO:0000256" key="11">
    <source>
        <dbReference type="RuleBase" id="RU003983"/>
    </source>
</evidence>
<comment type="cofactor">
    <cofactor evidence="11">
        <name>Zn(2+)</name>
        <dbReference type="ChEBI" id="CHEBI:29105"/>
    </cofactor>
    <text evidence="11">Binds 1 zinc ion per subunit.</text>
</comment>
<feature type="transmembrane region" description="Helical" evidence="12">
    <location>
        <begin position="79"/>
        <end position="101"/>
    </location>
</feature>
<evidence type="ECO:0000256" key="10">
    <source>
        <dbReference type="ARBA" id="ARBA00023136"/>
    </source>
</evidence>
<evidence type="ECO:0000256" key="12">
    <source>
        <dbReference type="SAM" id="Phobius"/>
    </source>
</evidence>
<dbReference type="EC" id="3.4.24.-" evidence="14"/>
<dbReference type="PANTHER" id="PTHR43221">
    <property type="entry name" value="PROTEASE HTPX"/>
    <property type="match status" value="1"/>
</dbReference>
<keyword evidence="9 11" id="KW-0482">Metalloprotease</keyword>
<keyword evidence="8 12" id="KW-1133">Transmembrane helix</keyword>
<evidence type="ECO:0000256" key="6">
    <source>
        <dbReference type="ARBA" id="ARBA00022801"/>
    </source>
</evidence>
<evidence type="ECO:0000256" key="7">
    <source>
        <dbReference type="ARBA" id="ARBA00022833"/>
    </source>
</evidence>
<keyword evidence="4 12" id="KW-0812">Transmembrane</keyword>
<feature type="transmembrane region" description="Helical" evidence="12">
    <location>
        <begin position="107"/>
        <end position="128"/>
    </location>
</feature>
<accession>A0A940MDA0</accession>
<keyword evidence="3 11" id="KW-0645">Protease</keyword>
<evidence type="ECO:0000256" key="1">
    <source>
        <dbReference type="ARBA" id="ARBA00004651"/>
    </source>
</evidence>
<dbReference type="PANTHER" id="PTHR43221:SF1">
    <property type="entry name" value="PROTEASE HTPX"/>
    <property type="match status" value="1"/>
</dbReference>
<keyword evidence="10 12" id="KW-0472">Membrane</keyword>
<evidence type="ECO:0000259" key="13">
    <source>
        <dbReference type="Pfam" id="PF01435"/>
    </source>
</evidence>
<dbReference type="CDD" id="cd07328">
    <property type="entry name" value="M48_Ste24p_like"/>
    <property type="match status" value="1"/>
</dbReference>
<dbReference type="InterPro" id="IPR001915">
    <property type="entry name" value="Peptidase_M48"/>
</dbReference>
<reference evidence="14" key="1">
    <citation type="submission" date="2021-03" db="EMBL/GenBank/DDBJ databases">
        <title>Whole genome sequence of Streptomyces bomunensis MMS17-BM035.</title>
        <authorList>
            <person name="Lee J.H."/>
        </authorList>
    </citation>
    <scope>NUCLEOTIDE SEQUENCE</scope>
    <source>
        <strain evidence="14">MMS17-BM035</strain>
    </source>
</reference>
<evidence type="ECO:0000256" key="2">
    <source>
        <dbReference type="ARBA" id="ARBA00022475"/>
    </source>
</evidence>
<dbReference type="GO" id="GO:0006508">
    <property type="term" value="P:proteolysis"/>
    <property type="evidence" value="ECO:0007669"/>
    <property type="project" value="UniProtKB-KW"/>
</dbReference>
<evidence type="ECO:0000256" key="9">
    <source>
        <dbReference type="ARBA" id="ARBA00023049"/>
    </source>
</evidence>
<comment type="similarity">
    <text evidence="11">Belongs to the peptidase M48 family.</text>
</comment>
<evidence type="ECO:0000256" key="3">
    <source>
        <dbReference type="ARBA" id="ARBA00022670"/>
    </source>
</evidence>
<evidence type="ECO:0000313" key="15">
    <source>
        <dbReference type="Proteomes" id="UP000670475"/>
    </source>
</evidence>
<dbReference type="GO" id="GO:0005886">
    <property type="term" value="C:plasma membrane"/>
    <property type="evidence" value="ECO:0007669"/>
    <property type="project" value="UniProtKB-SubCell"/>
</dbReference>
<feature type="domain" description="Peptidase M48" evidence="13">
    <location>
        <begin position="147"/>
        <end position="386"/>
    </location>
</feature>
<evidence type="ECO:0000256" key="5">
    <source>
        <dbReference type="ARBA" id="ARBA00022723"/>
    </source>
</evidence>
<comment type="subcellular location">
    <subcellularLocation>
        <location evidence="1">Cell membrane</location>
        <topology evidence="1">Multi-pass membrane protein</topology>
    </subcellularLocation>
</comment>
<keyword evidence="5" id="KW-0479">Metal-binding</keyword>
<keyword evidence="2" id="KW-1003">Cell membrane</keyword>
<evidence type="ECO:0000256" key="8">
    <source>
        <dbReference type="ARBA" id="ARBA00022989"/>
    </source>
</evidence>
<keyword evidence="15" id="KW-1185">Reference proteome</keyword>
<sequence>MSDTIGQTTQVCPDCGTEIHGDSRFTVWCPACDWNVDPSGPREQPGGLERRRRRAADAYGEKLFAEVTHGRSLRPRRDAAGIAAYAVALCVHALTLALLVGGVLLLVYGWGIVMPVAGVLMLGFAWLLRPRFGRLPDDEPVLHRAEAPRLFALVDEVAAVAGTRGVDAIVVTAEVNASVTTYGVRGRRLLSIGLGLWEITTPGQRVALLGHELGHYANGDSRHGLIIAKALGSLTTWCRLLAPISSPTGWQVALTAMYLLPRWLFAGTLVLLDGLTLRAAQRGEYLADSLAAKAGSSDAAATLMDRLTVAESAETALRREANSGRIRGAGEASRTEPWQGLWKRLAAHMDSIPESEYERRRRVGALRGHSVDSTHPPTHLRRAALLAATPVAASVVTDTAAEEAIATELAPARERLARELFSGWQG</sequence>
<keyword evidence="6 11" id="KW-0378">Hydrolase</keyword>
<evidence type="ECO:0000313" key="14">
    <source>
        <dbReference type="EMBL" id="MBP0457850.1"/>
    </source>
</evidence>
<evidence type="ECO:0000256" key="4">
    <source>
        <dbReference type="ARBA" id="ARBA00022692"/>
    </source>
</evidence>
<dbReference type="AlphaFoldDB" id="A0A940MDA0"/>